<gene>
    <name evidence="2" type="ORF">P280DRAFT_491786</name>
</gene>
<protein>
    <recommendedName>
        <fullName evidence="4">DRBM domain-containing protein</fullName>
    </recommendedName>
</protein>
<dbReference type="OrthoDB" id="5222339at2759"/>
<dbReference type="Gene3D" id="3.30.160.20">
    <property type="match status" value="1"/>
</dbReference>
<dbReference type="EMBL" id="MU006790">
    <property type="protein sequence ID" value="KAF2638357.1"/>
    <property type="molecule type" value="Genomic_DNA"/>
</dbReference>
<feature type="region of interest" description="Disordered" evidence="1">
    <location>
        <begin position="251"/>
        <end position="291"/>
    </location>
</feature>
<evidence type="ECO:0000313" key="3">
    <source>
        <dbReference type="Proteomes" id="UP000799753"/>
    </source>
</evidence>
<proteinExistence type="predicted"/>
<feature type="compositionally biased region" description="Low complexity" evidence="1">
    <location>
        <begin position="276"/>
        <end position="291"/>
    </location>
</feature>
<feature type="region of interest" description="Disordered" evidence="1">
    <location>
        <begin position="89"/>
        <end position="122"/>
    </location>
</feature>
<evidence type="ECO:0000256" key="1">
    <source>
        <dbReference type="SAM" id="MobiDB-lite"/>
    </source>
</evidence>
<sequence length="418" mass="44246">MSLDDYLKTHTPPAPKEKQQPAAPKPKATLVAAVPRALGARSSKHTIRLHEKYQGLGIPQPEFEFEGGSVEGWWGKVVFRGLLGSSSSTTDADVGLSGEGARVGENGDVEVSEKGPFGSKQEAKEKLSEVALGVLEGLEMAGLVVKRVRMKKGSDDVAVEGKLANNEPVVNYVGQLLEFQRSTASPQPTYADYQLGTAFTCLITIDNNNDTTTTTTTPSTFGSLTGPYFSSKKAARHNAARLAVTHYKTQGLWPDSSTSAGGIKKPKKSLPPPQSPTTSPSTTTTTTDPVPSYAHRVATLATTLSLPSPHWSYETCASTPGFHTVTCHFPSSTTASGHEGPIGEVRHIYGKKRAKEECARLTLEYLLAVREARMEYGRDVMDGVVGGEAVVGVALGVPVGGGGEAESGDEGFVSAVEE</sequence>
<keyword evidence="3" id="KW-1185">Reference proteome</keyword>
<accession>A0A6A6RT38</accession>
<reference evidence="2" key="1">
    <citation type="journal article" date="2020" name="Stud. Mycol.">
        <title>101 Dothideomycetes genomes: a test case for predicting lifestyles and emergence of pathogens.</title>
        <authorList>
            <person name="Haridas S."/>
            <person name="Albert R."/>
            <person name="Binder M."/>
            <person name="Bloem J."/>
            <person name="Labutti K."/>
            <person name="Salamov A."/>
            <person name="Andreopoulos B."/>
            <person name="Baker S."/>
            <person name="Barry K."/>
            <person name="Bills G."/>
            <person name="Bluhm B."/>
            <person name="Cannon C."/>
            <person name="Castanera R."/>
            <person name="Culley D."/>
            <person name="Daum C."/>
            <person name="Ezra D."/>
            <person name="Gonzalez J."/>
            <person name="Henrissat B."/>
            <person name="Kuo A."/>
            <person name="Liang C."/>
            <person name="Lipzen A."/>
            <person name="Lutzoni F."/>
            <person name="Magnuson J."/>
            <person name="Mondo S."/>
            <person name="Nolan M."/>
            <person name="Ohm R."/>
            <person name="Pangilinan J."/>
            <person name="Park H.-J."/>
            <person name="Ramirez L."/>
            <person name="Alfaro M."/>
            <person name="Sun H."/>
            <person name="Tritt A."/>
            <person name="Yoshinaga Y."/>
            <person name="Zwiers L.-H."/>
            <person name="Turgeon B."/>
            <person name="Goodwin S."/>
            <person name="Spatafora J."/>
            <person name="Crous P."/>
            <person name="Grigoriev I."/>
        </authorList>
    </citation>
    <scope>NUCLEOTIDE SEQUENCE</scope>
    <source>
        <strain evidence="2">CBS 473.64</strain>
    </source>
</reference>
<dbReference type="Proteomes" id="UP000799753">
    <property type="component" value="Unassembled WGS sequence"/>
</dbReference>
<evidence type="ECO:0008006" key="4">
    <source>
        <dbReference type="Google" id="ProtNLM"/>
    </source>
</evidence>
<name>A0A6A6RT38_9PLEO</name>
<feature type="region of interest" description="Disordered" evidence="1">
    <location>
        <begin position="1"/>
        <end position="28"/>
    </location>
</feature>
<dbReference type="SUPFAM" id="SSF54768">
    <property type="entry name" value="dsRNA-binding domain-like"/>
    <property type="match status" value="1"/>
</dbReference>
<dbReference type="AlphaFoldDB" id="A0A6A6RT38"/>
<evidence type="ECO:0000313" key="2">
    <source>
        <dbReference type="EMBL" id="KAF2638357.1"/>
    </source>
</evidence>
<organism evidence="2 3">
    <name type="scientific">Massarina eburnea CBS 473.64</name>
    <dbReference type="NCBI Taxonomy" id="1395130"/>
    <lineage>
        <taxon>Eukaryota</taxon>
        <taxon>Fungi</taxon>
        <taxon>Dikarya</taxon>
        <taxon>Ascomycota</taxon>
        <taxon>Pezizomycotina</taxon>
        <taxon>Dothideomycetes</taxon>
        <taxon>Pleosporomycetidae</taxon>
        <taxon>Pleosporales</taxon>
        <taxon>Massarineae</taxon>
        <taxon>Massarinaceae</taxon>
        <taxon>Massarina</taxon>
    </lineage>
</organism>